<evidence type="ECO:0000256" key="2">
    <source>
        <dbReference type="ARBA" id="ARBA00022801"/>
    </source>
</evidence>
<evidence type="ECO:0000256" key="3">
    <source>
        <dbReference type="ARBA" id="ARBA00023098"/>
    </source>
</evidence>
<reference evidence="5 6" key="1">
    <citation type="submission" date="2014-08" db="EMBL/GenBank/DDBJ databases">
        <title>Complete genome of a marine bacteria Jeotgalibacillus malaysiensis.</title>
        <authorList>
            <person name="Yaakop A.S."/>
            <person name="Chan K.-G."/>
            <person name="Goh K.M."/>
        </authorList>
    </citation>
    <scope>NUCLEOTIDE SEQUENCE [LARGE SCALE GENOMIC DNA]</scope>
    <source>
        <strain evidence="5 6">D5</strain>
    </source>
</reference>
<evidence type="ECO:0000313" key="6">
    <source>
        <dbReference type="Proteomes" id="UP000031449"/>
    </source>
</evidence>
<dbReference type="Proteomes" id="UP000031449">
    <property type="component" value="Chromosome"/>
</dbReference>
<dbReference type="EMBL" id="CP009416">
    <property type="protein sequence ID" value="AJD92243.1"/>
    <property type="molecule type" value="Genomic_DNA"/>
</dbReference>
<dbReference type="Gene3D" id="3.90.1720.10">
    <property type="entry name" value="endopeptidase domain like (from Nostoc punctiforme)"/>
    <property type="match status" value="2"/>
</dbReference>
<evidence type="ECO:0000256" key="1">
    <source>
        <dbReference type="ARBA" id="ARBA00022679"/>
    </source>
</evidence>
<dbReference type="KEGG" id="jeo:JMA_29260"/>
<keyword evidence="2" id="KW-0378">Hydrolase</keyword>
<feature type="domain" description="LRAT" evidence="4">
    <location>
        <begin position="100"/>
        <end position="192"/>
    </location>
</feature>
<dbReference type="OrthoDB" id="9812095at2"/>
<dbReference type="Pfam" id="PF04970">
    <property type="entry name" value="LRAT"/>
    <property type="match status" value="1"/>
</dbReference>
<dbReference type="PROSITE" id="PS51934">
    <property type="entry name" value="LRAT"/>
    <property type="match status" value="1"/>
</dbReference>
<protein>
    <recommendedName>
        <fullName evidence="4">LRAT domain-containing protein</fullName>
    </recommendedName>
</protein>
<evidence type="ECO:0000259" key="4">
    <source>
        <dbReference type="PROSITE" id="PS51934"/>
    </source>
</evidence>
<accession>A0A0B5AUG2</accession>
<keyword evidence="1" id="KW-0808">Transferase</keyword>
<gene>
    <name evidence="5" type="ORF">JMA_29260</name>
</gene>
<evidence type="ECO:0000313" key="5">
    <source>
        <dbReference type="EMBL" id="AJD92243.1"/>
    </source>
</evidence>
<dbReference type="STRING" id="1508404.JMA_29260"/>
<dbReference type="GO" id="GO:0004623">
    <property type="term" value="F:phospholipase A2 activity"/>
    <property type="evidence" value="ECO:0007669"/>
    <property type="project" value="TreeGrafter"/>
</dbReference>
<dbReference type="GO" id="GO:0005737">
    <property type="term" value="C:cytoplasm"/>
    <property type="evidence" value="ECO:0007669"/>
    <property type="project" value="TreeGrafter"/>
</dbReference>
<dbReference type="GO" id="GO:0008970">
    <property type="term" value="F:phospholipase A1 activity"/>
    <property type="evidence" value="ECO:0007669"/>
    <property type="project" value="TreeGrafter"/>
</dbReference>
<dbReference type="InterPro" id="IPR007053">
    <property type="entry name" value="LRAT_dom"/>
</dbReference>
<organism evidence="5 6">
    <name type="scientific">Jeotgalibacillus malaysiensis</name>
    <dbReference type="NCBI Taxonomy" id="1508404"/>
    <lineage>
        <taxon>Bacteria</taxon>
        <taxon>Bacillati</taxon>
        <taxon>Bacillota</taxon>
        <taxon>Bacilli</taxon>
        <taxon>Bacillales</taxon>
        <taxon>Caryophanaceae</taxon>
        <taxon>Jeotgalibacillus</taxon>
    </lineage>
</organism>
<dbReference type="PANTHER" id="PTHR13943:SF77">
    <property type="entry name" value="LRAT DOMAIN-CONTAINING PROTEIN"/>
    <property type="match status" value="1"/>
</dbReference>
<dbReference type="GO" id="GO:0070292">
    <property type="term" value="P:N-acylphosphatidylethanolamine metabolic process"/>
    <property type="evidence" value="ECO:0007669"/>
    <property type="project" value="TreeGrafter"/>
</dbReference>
<dbReference type="GO" id="GO:0016410">
    <property type="term" value="F:N-acyltransferase activity"/>
    <property type="evidence" value="ECO:0007669"/>
    <property type="project" value="TreeGrafter"/>
</dbReference>
<proteinExistence type="predicted"/>
<dbReference type="BioCyc" id="JESP1508404:G14D9-12207-MONOMER"/>
<dbReference type="HOGENOM" id="CLU_119877_0_0_9"/>
<dbReference type="InterPro" id="IPR051496">
    <property type="entry name" value="H-rev107_PLA/AT"/>
</dbReference>
<name>A0A0B5AUG2_9BACL</name>
<keyword evidence="3" id="KW-0443">Lipid metabolism</keyword>
<sequence length="193" mass="22276">MEFFKNLKWFIEEMHEANKELASGVKEVGKEFRTDMKDLIIEQNPAMGKAVEGTDKFAQTIGNVITSAPKHPTTIPDMRPFNKNIKESKWEGELKVADHLSVERFPGYSHHAIYLGNEQVIHYQKGEVRIDSLEDFKRGGILRVKESVCTYSEDIIITRANSRINESQYNLIFNNCEHFVNWCRSGSRTTHNI</sequence>
<dbReference type="PANTHER" id="PTHR13943">
    <property type="entry name" value="HRAS-LIKE SUPPRESSOR - RELATED"/>
    <property type="match status" value="1"/>
</dbReference>
<dbReference type="AlphaFoldDB" id="A0A0B5AUG2"/>
<keyword evidence="6" id="KW-1185">Reference proteome</keyword>